<accession>A4S882</accession>
<feature type="region of interest" description="Disordered" evidence="3">
    <location>
        <begin position="284"/>
        <end position="348"/>
    </location>
</feature>
<dbReference type="HOGENOM" id="CLU_052245_0_0_1"/>
<evidence type="ECO:0008006" key="6">
    <source>
        <dbReference type="Google" id="ProtNLM"/>
    </source>
</evidence>
<name>A4S882_OSTLU</name>
<dbReference type="EMBL" id="CP000595">
    <property type="protein sequence ID" value="ABP00011.1"/>
    <property type="molecule type" value="Genomic_DNA"/>
</dbReference>
<dbReference type="eggNOG" id="ENOG502QPIP">
    <property type="taxonomic scope" value="Eukaryota"/>
</dbReference>
<dbReference type="Gramene" id="ABP00011">
    <property type="protein sequence ID" value="ABP00011"/>
    <property type="gene ID" value="OSTLU_27757"/>
</dbReference>
<feature type="compositionally biased region" description="Basic residues" evidence="3">
    <location>
        <begin position="285"/>
        <end position="309"/>
    </location>
</feature>
<reference evidence="4 5" key="1">
    <citation type="journal article" date="2007" name="Proc. Natl. Acad. Sci. U.S.A.">
        <title>The tiny eukaryote Ostreococcus provides genomic insights into the paradox of plankton speciation.</title>
        <authorList>
            <person name="Palenik B."/>
            <person name="Grimwood J."/>
            <person name="Aerts A."/>
            <person name="Rouze P."/>
            <person name="Salamov A."/>
            <person name="Putnam N."/>
            <person name="Dupont C."/>
            <person name="Jorgensen R."/>
            <person name="Derelle E."/>
            <person name="Rombauts S."/>
            <person name="Zhou K."/>
            <person name="Otillar R."/>
            <person name="Merchant S.S."/>
            <person name="Podell S."/>
            <person name="Gaasterland T."/>
            <person name="Napoli C."/>
            <person name="Gendler K."/>
            <person name="Manuell A."/>
            <person name="Tai V."/>
            <person name="Vallon O."/>
            <person name="Piganeau G."/>
            <person name="Jancek S."/>
            <person name="Heijde M."/>
            <person name="Jabbari K."/>
            <person name="Bowler C."/>
            <person name="Lohr M."/>
            <person name="Robbens S."/>
            <person name="Werner G."/>
            <person name="Dubchak I."/>
            <person name="Pazour G.J."/>
            <person name="Ren Q."/>
            <person name="Paulsen I."/>
            <person name="Delwiche C."/>
            <person name="Schmutz J."/>
            <person name="Rokhsar D."/>
            <person name="Van de Peer Y."/>
            <person name="Moreau H."/>
            <person name="Grigoriev I.V."/>
        </authorList>
    </citation>
    <scope>NUCLEOTIDE SEQUENCE [LARGE SCALE GENOMIC DNA]</scope>
    <source>
        <strain evidence="4 5">CCE9901</strain>
    </source>
</reference>
<dbReference type="InterPro" id="IPR003329">
    <property type="entry name" value="Cytidylyl_trans"/>
</dbReference>
<dbReference type="Proteomes" id="UP000001568">
    <property type="component" value="Chromosome 15"/>
</dbReference>
<dbReference type="RefSeq" id="XP_001421717.1">
    <property type="nucleotide sequence ID" value="XM_001421680.1"/>
</dbReference>
<evidence type="ECO:0000256" key="1">
    <source>
        <dbReference type="ARBA" id="ARBA00022679"/>
    </source>
</evidence>
<proteinExistence type="predicted"/>
<dbReference type="OrthoDB" id="10262032at2759"/>
<dbReference type="GO" id="GO:0008690">
    <property type="term" value="F:3-deoxy-manno-octulosonate cytidylyltransferase activity"/>
    <property type="evidence" value="ECO:0007669"/>
    <property type="project" value="TreeGrafter"/>
</dbReference>
<dbReference type="GO" id="GO:0005829">
    <property type="term" value="C:cytosol"/>
    <property type="evidence" value="ECO:0007669"/>
    <property type="project" value="TreeGrafter"/>
</dbReference>
<evidence type="ECO:0000313" key="5">
    <source>
        <dbReference type="Proteomes" id="UP000001568"/>
    </source>
</evidence>
<evidence type="ECO:0000256" key="3">
    <source>
        <dbReference type="SAM" id="MobiDB-lite"/>
    </source>
</evidence>
<dbReference type="KEGG" id="olu:OSTLU_27757"/>
<dbReference type="PANTHER" id="PTHR42866:SF2">
    <property type="entry name" value="3-DEOXY-MANNO-OCTULOSONATE CYTIDYLYLTRANSFERASE, MITOCHONDRIAL"/>
    <property type="match status" value="1"/>
</dbReference>
<dbReference type="OMA" id="QLRWLEY"/>
<dbReference type="GeneID" id="5005854"/>
<keyword evidence="2" id="KW-0548">Nucleotidyltransferase</keyword>
<feature type="compositionally biased region" description="Low complexity" evidence="3">
    <location>
        <begin position="320"/>
        <end position="335"/>
    </location>
</feature>
<dbReference type="Pfam" id="PF02348">
    <property type="entry name" value="CTP_transf_3"/>
    <property type="match status" value="1"/>
</dbReference>
<keyword evidence="5" id="KW-1185">Reference proteome</keyword>
<evidence type="ECO:0000313" key="4">
    <source>
        <dbReference type="EMBL" id="ABP00011.1"/>
    </source>
</evidence>
<gene>
    <name evidence="4" type="ORF">OSTLU_27757</name>
</gene>
<keyword evidence="1" id="KW-0808">Transferase</keyword>
<dbReference type="Gene3D" id="3.90.550.10">
    <property type="entry name" value="Spore Coat Polysaccharide Biosynthesis Protein SpsA, Chain A"/>
    <property type="match status" value="1"/>
</dbReference>
<evidence type="ECO:0000256" key="2">
    <source>
        <dbReference type="ARBA" id="ARBA00022695"/>
    </source>
</evidence>
<sequence>MSANFVLGVVSAPYEDGEDDQFAGKALMIVHGKPAFARAAESMKRCARLDRVVVATDDYRIVETAKEYGIETVLVAQDARRTASTYARQAAKLTGGGWDFVVTLKVDECLIDADSVDACVMEMEANADEWCVASTCVAATDPARFESETRPRCVFDKQGFALYLTRAVIPAIGSKPRETMTGELDLTPTKRETKNRLDAAAMHWHVLGCSCYDAMYLRTLVDDSNDTTPLQRMENIEALNTLENGYKIKVCPVNNQTPALRAPEDVAVLEEVLRARVVQNAASAVKKKRASPKSALPRHVKRDKSRAARVRAEPSASEVSDAPSPSAGSPSATDDVPSPRAGDRTAAS</sequence>
<dbReference type="InterPro" id="IPR029044">
    <property type="entry name" value="Nucleotide-diphossugar_trans"/>
</dbReference>
<organism evidence="4 5">
    <name type="scientific">Ostreococcus lucimarinus (strain CCE9901)</name>
    <dbReference type="NCBI Taxonomy" id="436017"/>
    <lineage>
        <taxon>Eukaryota</taxon>
        <taxon>Viridiplantae</taxon>
        <taxon>Chlorophyta</taxon>
        <taxon>Mamiellophyceae</taxon>
        <taxon>Mamiellales</taxon>
        <taxon>Bathycoccaceae</taxon>
        <taxon>Ostreococcus</taxon>
    </lineage>
</organism>
<dbReference type="SUPFAM" id="SSF53448">
    <property type="entry name" value="Nucleotide-diphospho-sugar transferases"/>
    <property type="match status" value="1"/>
</dbReference>
<dbReference type="AlphaFoldDB" id="A4S882"/>
<dbReference type="STRING" id="436017.A4S882"/>
<protein>
    <recommendedName>
        <fullName evidence="6">3-deoxy-manno-octulosonate cytidylyltransferase</fullName>
    </recommendedName>
</protein>
<dbReference type="PANTHER" id="PTHR42866">
    <property type="entry name" value="3-DEOXY-MANNO-OCTULOSONATE CYTIDYLYLTRANSFERASE"/>
    <property type="match status" value="1"/>
</dbReference>